<dbReference type="Proteomes" id="UP000284220">
    <property type="component" value="Unassembled WGS sequence"/>
</dbReference>
<protein>
    <submittedName>
        <fullName evidence="1">Uncharacterized protein</fullName>
    </submittedName>
</protein>
<dbReference type="AlphaFoldDB" id="A0A414SK93"/>
<dbReference type="RefSeq" id="WP_118197326.1">
    <property type="nucleotide sequence ID" value="NZ_QRHZ01000001.1"/>
</dbReference>
<comment type="caution">
    <text evidence="1">The sequence shown here is derived from an EMBL/GenBank/DDBJ whole genome shotgun (WGS) entry which is preliminary data.</text>
</comment>
<name>A0A414SK93_9FIRM</name>
<evidence type="ECO:0000313" key="2">
    <source>
        <dbReference type="Proteomes" id="UP000284220"/>
    </source>
</evidence>
<evidence type="ECO:0000313" key="1">
    <source>
        <dbReference type="EMBL" id="RHG20004.1"/>
    </source>
</evidence>
<accession>A0A414SK93</accession>
<dbReference type="EMBL" id="QRHZ01000001">
    <property type="protein sequence ID" value="RHG20004.1"/>
    <property type="molecule type" value="Genomic_DNA"/>
</dbReference>
<sequence length="72" mass="8278">MGSYAIAYADKNGNGFSNDEPWIEAGFEKDLELCKRRAIEMVKHGLKKVTVFKFGSQLCDTYSWNYIKEHVV</sequence>
<reference evidence="1 2" key="1">
    <citation type="submission" date="2018-08" db="EMBL/GenBank/DDBJ databases">
        <title>A genome reference for cultivated species of the human gut microbiota.</title>
        <authorList>
            <person name="Zou Y."/>
            <person name="Xue W."/>
            <person name="Luo G."/>
        </authorList>
    </citation>
    <scope>NUCLEOTIDE SEQUENCE [LARGE SCALE GENOMIC DNA]</scope>
    <source>
        <strain evidence="1 2">AM22-9LB</strain>
    </source>
</reference>
<proteinExistence type="predicted"/>
<gene>
    <name evidence="1" type="ORF">DW272_02015</name>
</gene>
<organism evidence="1 2">
    <name type="scientific">Blautia obeum</name>
    <dbReference type="NCBI Taxonomy" id="40520"/>
    <lineage>
        <taxon>Bacteria</taxon>
        <taxon>Bacillati</taxon>
        <taxon>Bacillota</taxon>
        <taxon>Clostridia</taxon>
        <taxon>Lachnospirales</taxon>
        <taxon>Lachnospiraceae</taxon>
        <taxon>Blautia</taxon>
    </lineage>
</organism>